<proteinExistence type="predicted"/>
<dbReference type="PANTHER" id="PTHR24366:SF134">
    <property type="entry name" value="CHONDROADHERIN LIKE"/>
    <property type="match status" value="1"/>
</dbReference>
<evidence type="ECO:0000313" key="4">
    <source>
        <dbReference type="Ensembl" id="ENSLLEP00000022476.1"/>
    </source>
</evidence>
<dbReference type="Gene3D" id="3.80.10.10">
    <property type="entry name" value="Ribonuclease Inhibitor"/>
    <property type="match status" value="1"/>
</dbReference>
<dbReference type="Proteomes" id="UP000694569">
    <property type="component" value="Unplaced"/>
</dbReference>
<protein>
    <recommendedName>
        <fullName evidence="6">LRRCT domain-containing protein</fullName>
    </recommendedName>
</protein>
<dbReference type="PANTHER" id="PTHR24366">
    <property type="entry name" value="IG(IMMUNOGLOBULIN) AND LRR(LEUCINE RICH REPEAT) DOMAINS"/>
    <property type="match status" value="1"/>
</dbReference>
<dbReference type="Pfam" id="PF13855">
    <property type="entry name" value="LRR_8"/>
    <property type="match status" value="1"/>
</dbReference>
<keyword evidence="3" id="KW-0732">Signal</keyword>
<dbReference type="SUPFAM" id="SSF52058">
    <property type="entry name" value="L domain-like"/>
    <property type="match status" value="1"/>
</dbReference>
<dbReference type="InterPro" id="IPR003591">
    <property type="entry name" value="Leu-rich_rpt_typical-subtyp"/>
</dbReference>
<keyword evidence="2" id="KW-0677">Repeat</keyword>
<organism evidence="4 5">
    <name type="scientific">Leptobrachium leishanense</name>
    <name type="common">Leishan spiny toad</name>
    <dbReference type="NCBI Taxonomy" id="445787"/>
    <lineage>
        <taxon>Eukaryota</taxon>
        <taxon>Metazoa</taxon>
        <taxon>Chordata</taxon>
        <taxon>Craniata</taxon>
        <taxon>Vertebrata</taxon>
        <taxon>Euteleostomi</taxon>
        <taxon>Amphibia</taxon>
        <taxon>Batrachia</taxon>
        <taxon>Anura</taxon>
        <taxon>Pelobatoidea</taxon>
        <taxon>Megophryidae</taxon>
        <taxon>Leptobrachium</taxon>
    </lineage>
</organism>
<accession>A0A8C5N5F9</accession>
<dbReference type="GeneTree" id="ENSGT00940000165601"/>
<dbReference type="PROSITE" id="PS51450">
    <property type="entry name" value="LRR"/>
    <property type="match status" value="2"/>
</dbReference>
<keyword evidence="1" id="KW-0433">Leucine-rich repeat</keyword>
<dbReference type="SMART" id="SM00369">
    <property type="entry name" value="LRR_TYP"/>
    <property type="match status" value="4"/>
</dbReference>
<dbReference type="InterPro" id="IPR032675">
    <property type="entry name" value="LRR_dom_sf"/>
</dbReference>
<name>A0A8C5N5F9_9ANUR</name>
<evidence type="ECO:0008006" key="6">
    <source>
        <dbReference type="Google" id="ProtNLM"/>
    </source>
</evidence>
<reference evidence="4" key="1">
    <citation type="submission" date="2025-08" db="UniProtKB">
        <authorList>
            <consortium name="Ensembl"/>
        </authorList>
    </citation>
    <scope>IDENTIFICATION</scope>
</reference>
<dbReference type="AlphaFoldDB" id="A0A8C5N5F9"/>
<reference evidence="4" key="2">
    <citation type="submission" date="2025-09" db="UniProtKB">
        <authorList>
            <consortium name="Ensembl"/>
        </authorList>
    </citation>
    <scope>IDENTIFICATION</scope>
</reference>
<evidence type="ECO:0000256" key="1">
    <source>
        <dbReference type="ARBA" id="ARBA00022614"/>
    </source>
</evidence>
<feature type="signal peptide" evidence="3">
    <location>
        <begin position="1"/>
        <end position="25"/>
    </location>
</feature>
<keyword evidence="5" id="KW-1185">Reference proteome</keyword>
<sequence>SEPLSTVAASLALIILCGSAALAGATCLNNNKDPVICDSLDYEGESGIQSIVFILSNTEVLRPTSFTNPKLKSVKSLTLGGNRIRRIEPGSFLGFPALTSLLISNNDLQTVQPSWFYNATGLEVLNVTSSKIQAMEPQMLAGFSALKVLNFKNNSISEVRSESFRDLFGLSHLDLSFNKISHLDRSALSRLQNATFRLDGNPWNCSCALREFSHFLQGI</sequence>
<dbReference type="Ensembl" id="ENSLLET00000023342.1">
    <property type="protein sequence ID" value="ENSLLEP00000022476.1"/>
    <property type="gene ID" value="ENSLLEG00000014262.1"/>
</dbReference>
<evidence type="ECO:0000313" key="5">
    <source>
        <dbReference type="Proteomes" id="UP000694569"/>
    </source>
</evidence>
<dbReference type="OrthoDB" id="1055097at2759"/>
<dbReference type="InterPro" id="IPR001611">
    <property type="entry name" value="Leu-rich_rpt"/>
</dbReference>
<dbReference type="Pfam" id="PF00560">
    <property type="entry name" value="LRR_1"/>
    <property type="match status" value="1"/>
</dbReference>
<evidence type="ECO:0000256" key="2">
    <source>
        <dbReference type="ARBA" id="ARBA00022737"/>
    </source>
</evidence>
<evidence type="ECO:0000256" key="3">
    <source>
        <dbReference type="SAM" id="SignalP"/>
    </source>
</evidence>
<feature type="chain" id="PRO_5034929054" description="LRRCT domain-containing protein" evidence="3">
    <location>
        <begin position="26"/>
        <end position="219"/>
    </location>
</feature>